<name>A0A498GWT0_9EURY</name>
<dbReference type="OrthoDB" id="11475at2157"/>
<reference evidence="8 9" key="1">
    <citation type="journal article" date="2015" name="Int. J. Syst. Evol. Microbiol.">
        <title>Methanoculleus taiwanensis sp. nov., a methanogen isolated from deep marine sediment at the deformation front area near Taiwan.</title>
        <authorList>
            <person name="Weng C.Y."/>
            <person name="Chen S.C."/>
            <person name="Lai M.C."/>
            <person name="Wu S.Y."/>
            <person name="Lin S."/>
            <person name="Yang T.F."/>
            <person name="Chen P.C."/>
        </authorList>
    </citation>
    <scope>NUCLEOTIDE SEQUENCE [LARGE SCALE GENOMIC DNA]</scope>
    <source>
        <strain evidence="8 9">CYW4</strain>
    </source>
</reference>
<comment type="subcellular location">
    <subcellularLocation>
        <location evidence="1">Membrane</location>
        <topology evidence="1">Multi-pass membrane protein</topology>
    </subcellularLocation>
</comment>
<dbReference type="Proteomes" id="UP000290932">
    <property type="component" value="Unassembled WGS sequence"/>
</dbReference>
<evidence type="ECO:0000256" key="3">
    <source>
        <dbReference type="ARBA" id="ARBA00022692"/>
    </source>
</evidence>
<evidence type="ECO:0000256" key="4">
    <source>
        <dbReference type="ARBA" id="ARBA00022989"/>
    </source>
</evidence>
<sequence>MAEILSPDITGLPLKEIDFGTALFIVYVIVVAYILVRIVPALLRRLADRPGERRLSVTMLIPLVKIVVYIAVIILILQALVEPSLSQVVAFAGFFGAGLGFGLKDVFADIVGGLVISFERPYQIGDKISIQGNYGEVVDIGLRSTRIVTPDDSLVSIPNYVIFSEATSSSNAGKAEMMVVVDVYIDHRSDAVAAMAILKDAVRTSKYVYISPSRPYTVLLEDFPFYKRVRAKAYASDLRYEFEFSSEVTRRAWTEMKRQGIAPPEVYPAELGTREQE</sequence>
<dbReference type="Gene3D" id="2.30.30.60">
    <property type="match status" value="1"/>
</dbReference>
<dbReference type="InterPro" id="IPR006685">
    <property type="entry name" value="MscS_channel_2nd"/>
</dbReference>
<dbReference type="PANTHER" id="PTHR30221">
    <property type="entry name" value="SMALL-CONDUCTANCE MECHANOSENSITIVE CHANNEL"/>
    <property type="match status" value="1"/>
</dbReference>
<organism evidence="8 9">
    <name type="scientific">Methanoculleus taiwanensis</name>
    <dbReference type="NCBI Taxonomy" id="1550565"/>
    <lineage>
        <taxon>Archaea</taxon>
        <taxon>Methanobacteriati</taxon>
        <taxon>Methanobacteriota</taxon>
        <taxon>Stenosarchaea group</taxon>
        <taxon>Methanomicrobia</taxon>
        <taxon>Methanomicrobiales</taxon>
        <taxon>Methanomicrobiaceae</taxon>
        <taxon>Methanoculleus</taxon>
    </lineage>
</organism>
<dbReference type="PANTHER" id="PTHR30221:SF1">
    <property type="entry name" value="SMALL-CONDUCTANCE MECHANOSENSITIVE CHANNEL"/>
    <property type="match status" value="1"/>
</dbReference>
<feature type="transmembrane region" description="Helical" evidence="6">
    <location>
        <begin position="20"/>
        <end position="43"/>
    </location>
</feature>
<protein>
    <submittedName>
        <fullName evidence="8">Mechanosensitive ion channel protein MscS</fullName>
    </submittedName>
</protein>
<dbReference type="EMBL" id="LHQS01000003">
    <property type="protein sequence ID" value="RXE55309.1"/>
    <property type="molecule type" value="Genomic_DNA"/>
</dbReference>
<keyword evidence="3 6" id="KW-0812">Transmembrane</keyword>
<evidence type="ECO:0000256" key="5">
    <source>
        <dbReference type="ARBA" id="ARBA00023136"/>
    </source>
</evidence>
<dbReference type="InterPro" id="IPR010920">
    <property type="entry name" value="LSM_dom_sf"/>
</dbReference>
<feature type="transmembrane region" description="Helical" evidence="6">
    <location>
        <begin position="55"/>
        <end position="79"/>
    </location>
</feature>
<keyword evidence="9" id="KW-1185">Reference proteome</keyword>
<evidence type="ECO:0000256" key="1">
    <source>
        <dbReference type="ARBA" id="ARBA00004141"/>
    </source>
</evidence>
<dbReference type="InterPro" id="IPR045275">
    <property type="entry name" value="MscS_archaea/bacteria_type"/>
</dbReference>
<dbReference type="GO" id="GO:0016020">
    <property type="term" value="C:membrane"/>
    <property type="evidence" value="ECO:0007669"/>
    <property type="project" value="UniProtKB-SubCell"/>
</dbReference>
<dbReference type="GO" id="GO:0008381">
    <property type="term" value="F:mechanosensitive monoatomic ion channel activity"/>
    <property type="evidence" value="ECO:0007669"/>
    <property type="project" value="InterPro"/>
</dbReference>
<gene>
    <name evidence="8" type="ORF">ABH15_11095</name>
</gene>
<dbReference type="SUPFAM" id="SSF50182">
    <property type="entry name" value="Sm-like ribonucleoproteins"/>
    <property type="match status" value="1"/>
</dbReference>
<accession>A0A498GWT0</accession>
<evidence type="ECO:0000313" key="8">
    <source>
        <dbReference type="EMBL" id="RXE55309.1"/>
    </source>
</evidence>
<proteinExistence type="inferred from homology"/>
<dbReference type="Gene3D" id="1.10.287.1260">
    <property type="match status" value="1"/>
</dbReference>
<keyword evidence="4 6" id="KW-1133">Transmembrane helix</keyword>
<dbReference type="AlphaFoldDB" id="A0A498GWT0"/>
<evidence type="ECO:0000259" key="7">
    <source>
        <dbReference type="Pfam" id="PF00924"/>
    </source>
</evidence>
<keyword evidence="5 6" id="KW-0472">Membrane</keyword>
<feature type="domain" description="Mechanosensitive ion channel MscS" evidence="7">
    <location>
        <begin position="105"/>
        <end position="166"/>
    </location>
</feature>
<evidence type="ECO:0000313" key="9">
    <source>
        <dbReference type="Proteomes" id="UP000290932"/>
    </source>
</evidence>
<dbReference type="SUPFAM" id="SSF82861">
    <property type="entry name" value="Mechanosensitive channel protein MscS (YggB), transmembrane region"/>
    <property type="match status" value="1"/>
</dbReference>
<dbReference type="Pfam" id="PF00924">
    <property type="entry name" value="MS_channel_2nd"/>
    <property type="match status" value="1"/>
</dbReference>
<evidence type="ECO:0000256" key="2">
    <source>
        <dbReference type="ARBA" id="ARBA00008017"/>
    </source>
</evidence>
<dbReference type="InterPro" id="IPR011014">
    <property type="entry name" value="MscS_channel_TM-2"/>
</dbReference>
<evidence type="ECO:0000256" key="6">
    <source>
        <dbReference type="SAM" id="Phobius"/>
    </source>
</evidence>
<comment type="caution">
    <text evidence="8">The sequence shown here is derived from an EMBL/GenBank/DDBJ whole genome shotgun (WGS) entry which is preliminary data.</text>
</comment>
<comment type="similarity">
    <text evidence="2">Belongs to the MscS (TC 1.A.23) family.</text>
</comment>
<dbReference type="RefSeq" id="WP_128694475.1">
    <property type="nucleotide sequence ID" value="NZ_LHQS01000003.1"/>
</dbReference>
<dbReference type="InterPro" id="IPR023408">
    <property type="entry name" value="MscS_beta-dom_sf"/>
</dbReference>